<evidence type="ECO:0000313" key="4">
    <source>
        <dbReference type="EMBL" id="MCL3787010.1"/>
    </source>
</evidence>
<dbReference type="PANTHER" id="PTHR22916:SF51">
    <property type="entry name" value="GLYCOSYLTRANSFERASE EPSH-RELATED"/>
    <property type="match status" value="1"/>
</dbReference>
<organism evidence="4 5">
    <name type="scientific">Ruminococcus bromii</name>
    <dbReference type="NCBI Taxonomy" id="40518"/>
    <lineage>
        <taxon>Bacteria</taxon>
        <taxon>Bacillati</taxon>
        <taxon>Bacillota</taxon>
        <taxon>Clostridia</taxon>
        <taxon>Eubacteriales</taxon>
        <taxon>Oscillospiraceae</taxon>
        <taxon>Ruminococcus</taxon>
    </lineage>
</organism>
<keyword evidence="2" id="KW-0808">Transferase</keyword>
<dbReference type="InterPro" id="IPR029044">
    <property type="entry name" value="Nucleotide-diphossugar_trans"/>
</dbReference>
<evidence type="ECO:0000259" key="3">
    <source>
        <dbReference type="Pfam" id="PF00535"/>
    </source>
</evidence>
<sequence>MSVIIPVYNVENNISYCIESVLRQTYKNLEILIIDDGSTDNSYNICKKYANNDNRIKVIHQENHGIS</sequence>
<comment type="caution">
    <text evidence="4">The sequence shown here is derived from an EMBL/GenBank/DDBJ whole genome shotgun (WGS) entry which is preliminary data.</text>
</comment>
<dbReference type="EMBL" id="SNUZ01000004">
    <property type="protein sequence ID" value="MCL3787010.1"/>
    <property type="molecule type" value="Genomic_DNA"/>
</dbReference>
<feature type="domain" description="Glycosyltransferase 2-like" evidence="3">
    <location>
        <begin position="2"/>
        <end position="66"/>
    </location>
</feature>
<keyword evidence="5" id="KW-1185">Reference proteome</keyword>
<protein>
    <submittedName>
        <fullName evidence="4">Glycosyltransferase</fullName>
    </submittedName>
</protein>
<dbReference type="Proteomes" id="UP001056693">
    <property type="component" value="Unassembled WGS sequence"/>
</dbReference>
<evidence type="ECO:0000313" key="5">
    <source>
        <dbReference type="Proteomes" id="UP001056693"/>
    </source>
</evidence>
<dbReference type="Pfam" id="PF00535">
    <property type="entry name" value="Glycos_transf_2"/>
    <property type="match status" value="1"/>
</dbReference>
<proteinExistence type="predicted"/>
<dbReference type="PANTHER" id="PTHR22916">
    <property type="entry name" value="GLYCOSYLTRANSFERASE"/>
    <property type="match status" value="1"/>
</dbReference>
<keyword evidence="1" id="KW-0328">Glycosyltransferase</keyword>
<accession>A0ABT0NFI6</accession>
<dbReference type="Gene3D" id="3.90.550.10">
    <property type="entry name" value="Spore Coat Polysaccharide Biosynthesis Protein SpsA, Chain A"/>
    <property type="match status" value="1"/>
</dbReference>
<dbReference type="InterPro" id="IPR001173">
    <property type="entry name" value="Glyco_trans_2-like"/>
</dbReference>
<gene>
    <name evidence="4" type="ORF">E2N93_03105</name>
</gene>
<name>A0ABT0NFI6_9FIRM</name>
<dbReference type="SUPFAM" id="SSF53448">
    <property type="entry name" value="Nucleotide-diphospho-sugar transferases"/>
    <property type="match status" value="1"/>
</dbReference>
<dbReference type="CDD" id="cd00761">
    <property type="entry name" value="Glyco_tranf_GTA_type"/>
    <property type="match status" value="1"/>
</dbReference>
<reference evidence="4 5" key="1">
    <citation type="submission" date="2019-03" db="EMBL/GenBank/DDBJ databases">
        <authorList>
            <person name="Molinero N."/>
            <person name="Sanchez B."/>
            <person name="Walker A."/>
            <person name="Duncan S."/>
            <person name="Delgado S."/>
            <person name="Margolles A."/>
        </authorList>
    </citation>
    <scope>NUCLEOTIDE SEQUENCE [LARGE SCALE GENOMIC DNA]</scope>
    <source>
        <strain evidence="4 5">IPLA60002</strain>
    </source>
</reference>
<evidence type="ECO:0000256" key="1">
    <source>
        <dbReference type="ARBA" id="ARBA00022676"/>
    </source>
</evidence>
<evidence type="ECO:0000256" key="2">
    <source>
        <dbReference type="ARBA" id="ARBA00022679"/>
    </source>
</evidence>